<dbReference type="AlphaFoldDB" id="D9QQD4"/>
<protein>
    <recommendedName>
        <fullName evidence="3">Flagellin N-methylase</fullName>
    </recommendedName>
</protein>
<dbReference type="eggNOG" id="COG0727">
    <property type="taxonomic scope" value="Bacteria"/>
</dbReference>
<accession>D9QQD4</accession>
<dbReference type="HOGENOM" id="CLU_1202678_0_0_9"/>
<evidence type="ECO:0008006" key="3">
    <source>
        <dbReference type="Google" id="ProtNLM"/>
    </source>
</evidence>
<dbReference type="RefSeq" id="WP_013278171.1">
    <property type="nucleotide sequence ID" value="NC_014378.1"/>
</dbReference>
<organism evidence="1 2">
    <name type="scientific">Acetohalobium arabaticum (strain ATCC 49924 / DSM 5501 / Z-7288)</name>
    <dbReference type="NCBI Taxonomy" id="574087"/>
    <lineage>
        <taxon>Bacteria</taxon>
        <taxon>Bacillati</taxon>
        <taxon>Bacillota</taxon>
        <taxon>Clostridia</taxon>
        <taxon>Halanaerobiales</taxon>
        <taxon>Halobacteroidaceae</taxon>
        <taxon>Acetohalobium</taxon>
    </lineage>
</organism>
<sequence length="230" mass="27340">MRNYEDRKVSINQEVVTEVRDKLNDFKREIANYSVNEVKTEELFRLLQRLYTLGGNLLAEFDEFIACQKGCNQCCDKLVYITELEGMMIDEFIMNNFNQDEINEIQSEVNKRIRLRNSTDASKSYGEVIRSHKKEFSCIFYSQKNLCRVYPARPWNCRRHIVFSDRETCSLETEENPITLDNTSFTEVKDLVDDIEEEIYRLNDTFKNEIYYTLQGYAEEVICEIDKQEL</sequence>
<dbReference type="InterPro" id="IPR005358">
    <property type="entry name" value="Puta_zinc/iron-chelating_dom"/>
</dbReference>
<dbReference type="EMBL" id="CP002105">
    <property type="protein sequence ID" value="ADL12725.1"/>
    <property type="molecule type" value="Genomic_DNA"/>
</dbReference>
<dbReference type="OrthoDB" id="9810361at2"/>
<dbReference type="Pfam" id="PF03692">
    <property type="entry name" value="CxxCxxCC"/>
    <property type="match status" value="1"/>
</dbReference>
<evidence type="ECO:0000313" key="1">
    <source>
        <dbReference type="EMBL" id="ADL12725.1"/>
    </source>
</evidence>
<name>D9QQD4_ACEAZ</name>
<dbReference type="KEGG" id="aar:Acear_1205"/>
<dbReference type="STRING" id="574087.Acear_1205"/>
<gene>
    <name evidence="1" type="ordered locus">Acear_1205</name>
</gene>
<dbReference type="Proteomes" id="UP000001661">
    <property type="component" value="Chromosome"/>
</dbReference>
<reference evidence="1 2" key="1">
    <citation type="journal article" date="2010" name="Stand. Genomic Sci.">
        <title>Complete genome sequence of Acetohalobium arabaticum type strain (Z-7288).</title>
        <authorList>
            <person name="Sikorski J."/>
            <person name="Lapidus A."/>
            <person name="Chertkov O."/>
            <person name="Lucas S."/>
            <person name="Copeland A."/>
            <person name="Glavina Del Rio T."/>
            <person name="Nolan M."/>
            <person name="Tice H."/>
            <person name="Cheng J.F."/>
            <person name="Han C."/>
            <person name="Brambilla E."/>
            <person name="Pitluck S."/>
            <person name="Liolios K."/>
            <person name="Ivanova N."/>
            <person name="Mavromatis K."/>
            <person name="Mikhailova N."/>
            <person name="Pati A."/>
            <person name="Bruce D."/>
            <person name="Detter C."/>
            <person name="Tapia R."/>
            <person name="Goodwin L."/>
            <person name="Chen A."/>
            <person name="Palaniappan K."/>
            <person name="Land M."/>
            <person name="Hauser L."/>
            <person name="Chang Y.J."/>
            <person name="Jeffries C.D."/>
            <person name="Rohde M."/>
            <person name="Goker M."/>
            <person name="Spring S."/>
            <person name="Woyke T."/>
            <person name="Bristow J."/>
            <person name="Eisen J.A."/>
            <person name="Markowitz V."/>
            <person name="Hugenholtz P."/>
            <person name="Kyrpides N.C."/>
            <person name="Klenk H.P."/>
        </authorList>
    </citation>
    <scope>NUCLEOTIDE SEQUENCE [LARGE SCALE GENOMIC DNA]</scope>
    <source>
        <strain evidence="2">ATCC 49924 / DSM 5501 / Z-7288</strain>
    </source>
</reference>
<keyword evidence="2" id="KW-1185">Reference proteome</keyword>
<evidence type="ECO:0000313" key="2">
    <source>
        <dbReference type="Proteomes" id="UP000001661"/>
    </source>
</evidence>
<proteinExistence type="predicted"/>